<dbReference type="PANTHER" id="PTHR13639">
    <property type="entry name" value="CYTOCHROME C OXIDASE ASSEMBLY FACTOR 4 HOMOLOG, MITOCHONDRIAL"/>
    <property type="match status" value="1"/>
</dbReference>
<sequence length="81" mass="9547">MTLDTTDDCNEAEVPMEQMISHTGRAELHHALQACMGEYQDWRTCQSHVGMFKKYMGEKERRRAKFVKDRRVNLPKVRATF</sequence>
<keyword evidence="2" id="KW-1185">Reference proteome</keyword>
<evidence type="ECO:0008006" key="3">
    <source>
        <dbReference type="Google" id="ProtNLM"/>
    </source>
</evidence>
<dbReference type="PANTHER" id="PTHR13639:SF2">
    <property type="entry name" value="CYTOCHROME C OXIDASE ASSEMBLY FACTOR 4 HOMOLOG, MITOCHONDRIAL"/>
    <property type="match status" value="1"/>
</dbReference>
<dbReference type="InterPro" id="IPR039870">
    <property type="entry name" value="Coa4-like"/>
</dbReference>
<reference evidence="1" key="2">
    <citation type="submission" date="2025-09" db="UniProtKB">
        <authorList>
            <consortium name="Ensembl"/>
        </authorList>
    </citation>
    <scope>IDENTIFICATION</scope>
</reference>
<dbReference type="AlphaFoldDB" id="A0A3Q2XUH7"/>
<name>A0A3Q2XUH7_HIPCM</name>
<reference evidence="1" key="1">
    <citation type="submission" date="2025-08" db="UniProtKB">
        <authorList>
            <consortium name="Ensembl"/>
        </authorList>
    </citation>
    <scope>IDENTIFICATION</scope>
</reference>
<evidence type="ECO:0000313" key="1">
    <source>
        <dbReference type="Ensembl" id="ENSHCOP00000008648.1"/>
    </source>
</evidence>
<dbReference type="GO" id="GO:0033617">
    <property type="term" value="P:mitochondrial respiratory chain complex IV assembly"/>
    <property type="evidence" value="ECO:0007669"/>
    <property type="project" value="InterPro"/>
</dbReference>
<dbReference type="GO" id="GO:0005758">
    <property type="term" value="C:mitochondrial intermembrane space"/>
    <property type="evidence" value="ECO:0007669"/>
    <property type="project" value="InterPro"/>
</dbReference>
<evidence type="ECO:0000313" key="2">
    <source>
        <dbReference type="Proteomes" id="UP000264820"/>
    </source>
</evidence>
<protein>
    <recommendedName>
        <fullName evidence="3">CHCH domain-containing protein</fullName>
    </recommendedName>
</protein>
<accession>A0A3Q2XUH7</accession>
<organism evidence="1 2">
    <name type="scientific">Hippocampus comes</name>
    <name type="common">Tiger tail seahorse</name>
    <dbReference type="NCBI Taxonomy" id="109280"/>
    <lineage>
        <taxon>Eukaryota</taxon>
        <taxon>Metazoa</taxon>
        <taxon>Chordata</taxon>
        <taxon>Craniata</taxon>
        <taxon>Vertebrata</taxon>
        <taxon>Euteleostomi</taxon>
        <taxon>Actinopterygii</taxon>
        <taxon>Neopterygii</taxon>
        <taxon>Teleostei</taxon>
        <taxon>Neoteleostei</taxon>
        <taxon>Acanthomorphata</taxon>
        <taxon>Syngnathiaria</taxon>
        <taxon>Syngnathiformes</taxon>
        <taxon>Syngnathoidei</taxon>
        <taxon>Syngnathidae</taxon>
        <taxon>Hippocampus</taxon>
    </lineage>
</organism>
<dbReference type="Ensembl" id="ENSHCOT00000014559.1">
    <property type="protein sequence ID" value="ENSHCOP00000008648.1"/>
    <property type="gene ID" value="ENSHCOG00000010935.1"/>
</dbReference>
<proteinExistence type="predicted"/>
<dbReference type="Proteomes" id="UP000264820">
    <property type="component" value="Unplaced"/>
</dbReference>
<dbReference type="STRING" id="109280.ENSHCOP00000008648"/>